<evidence type="ECO:0000313" key="8">
    <source>
        <dbReference type="Proteomes" id="UP001194746"/>
    </source>
</evidence>
<gene>
    <name evidence="7" type="ORF">FE257_004495</name>
</gene>
<feature type="repeat" description="ANK" evidence="3">
    <location>
        <begin position="693"/>
        <end position="715"/>
    </location>
</feature>
<dbReference type="PANTHER" id="PTHR24198:SF165">
    <property type="entry name" value="ANKYRIN REPEAT-CONTAINING PROTEIN-RELATED"/>
    <property type="match status" value="1"/>
</dbReference>
<feature type="repeat" description="ANK" evidence="3">
    <location>
        <begin position="627"/>
        <end position="659"/>
    </location>
</feature>
<evidence type="ECO:0000259" key="5">
    <source>
        <dbReference type="Pfam" id="PF22939"/>
    </source>
</evidence>
<dbReference type="EMBL" id="VCAU01000002">
    <property type="protein sequence ID" value="KAF9894874.1"/>
    <property type="molecule type" value="Genomic_DNA"/>
</dbReference>
<dbReference type="Proteomes" id="UP001194746">
    <property type="component" value="Unassembled WGS sequence"/>
</dbReference>
<reference evidence="7" key="2">
    <citation type="submission" date="2020-02" db="EMBL/GenBank/DDBJ databases">
        <authorList>
            <person name="Gilchrist C.L.M."/>
            <person name="Chooi Y.-H."/>
        </authorList>
    </citation>
    <scope>NUCLEOTIDE SEQUENCE</scope>
    <source>
        <strain evidence="7">MST-FP2251</strain>
    </source>
</reference>
<evidence type="ECO:0000259" key="6">
    <source>
        <dbReference type="Pfam" id="PF24883"/>
    </source>
</evidence>
<dbReference type="AlphaFoldDB" id="A0AAD4CY44"/>
<feature type="domain" description="Nephrocystin 3-like N-terminal" evidence="6">
    <location>
        <begin position="176"/>
        <end position="341"/>
    </location>
</feature>
<reference evidence="7" key="1">
    <citation type="journal article" date="2019" name="Beilstein J. Org. Chem.">
        <title>Nanangenines: drimane sesquiterpenoids as the dominant metabolite cohort of a novel Australian fungus, Aspergillus nanangensis.</title>
        <authorList>
            <person name="Lacey H.J."/>
            <person name="Gilchrist C.L.M."/>
            <person name="Crombie A."/>
            <person name="Kalaitzis J.A."/>
            <person name="Vuong D."/>
            <person name="Rutledge P.J."/>
            <person name="Turner P."/>
            <person name="Pitt J.I."/>
            <person name="Lacey E."/>
            <person name="Chooi Y.H."/>
            <person name="Piggott A.M."/>
        </authorList>
    </citation>
    <scope>NUCLEOTIDE SEQUENCE</scope>
    <source>
        <strain evidence="7">MST-FP2251</strain>
    </source>
</reference>
<dbReference type="SUPFAM" id="SSF52540">
    <property type="entry name" value="P-loop containing nucleoside triphosphate hydrolases"/>
    <property type="match status" value="1"/>
</dbReference>
<dbReference type="PROSITE" id="PS50297">
    <property type="entry name" value="ANK_REP_REGION"/>
    <property type="match status" value="7"/>
</dbReference>
<protein>
    <recommendedName>
        <fullName evidence="9">NACHT domain-containing protein</fullName>
    </recommendedName>
</protein>
<dbReference type="InterPro" id="IPR036770">
    <property type="entry name" value="Ankyrin_rpt-contain_sf"/>
</dbReference>
<dbReference type="Pfam" id="PF12796">
    <property type="entry name" value="Ank_2"/>
    <property type="match status" value="4"/>
</dbReference>
<evidence type="ECO:0008006" key="9">
    <source>
        <dbReference type="Google" id="ProtNLM"/>
    </source>
</evidence>
<dbReference type="InterPro" id="IPR027417">
    <property type="entry name" value="P-loop_NTPase"/>
</dbReference>
<sequence length="1030" mass="115330">MSYNKGNSNIHTLSDQQQPKSGPVRGSGEAIQSANSPSTQSTGNIDNISDGRSRLHRGIQPIRNVQQAVITANIQHAQGIEFTQNSSDGISQAMFAKKFSFNGPVRYSTYFIPSRMTRQSYAICVGMVLMSMYCIDNTSIYSDDGDAIPNWISSLSTLEFEKKHNSSTEIARQAPGSGAWFLESPQFIQWEDGTNNRLWCYGIPGVGKTILASIIVNHLKQNTFSSNAICIYAYFDHRDQNRHNVKSLLSSFLFQITQRRHWASPDIKQLYFDWKRSETVPTVDELFKIVNAQLRQYTRVFMVLDALDEWCGNSAEESTLDELLDLLGRLPSDLKFLFTSRNDRDIELKMQASDKIEIIARDEDIGAYIQRRIDRHTELSGIVKKGIDKDDQFATNMVDKIVNRSQGMFLLAQQHMNFLASKGTLEDLKIGLNNLPQGCHELYQRSLARINRQNDFKRTLAINVLMWLMFAERALTISELIHAVSIQVGDKALPEDRFPTPETLISACTGLVQIDETTKEVRLAHSTAEEYLQHTASNIFENAAAKMAEICLVYCSFGEFNEECDSEAEPLARYPFLTYAANHWGHHFAAGQMRKQTYALALEFLKSSTKVMTSFQFMRDSQFQSTEYITGLHVAAYFGADNLAKHLLHHGFKVNEQTSLDETPLHWAITHRKISCMHVLLNAGADSNTPDFAGRTPLHRAIRNNDTQSVEILLSFPQKPNLDLEDKQGWTALRWAARYGMVGIVHKLVRKGAALDAEDKVAWTALRWAASCGHGEIVRLLLEHGAAHGPFGSDRWTVLGWAAQAGLEEIISLLLLRRQQVDVNAADGEGFTALRGAVDYNQEMAAWLLLRQGNADINKADNRGFTPLHAAVQKWDENRDRTLVWMLLHHEGVLVNTVTKHGFTPLHIAATNGLDEVVWLLLRKGADLMRRDNSGRTALHCAVTGGHVQISRMLSQHAKDIVNVSDDQGQTALHVAASTGAGEMVACLVEQGVDIGLEDRDGWTALNRAISQGYDDIVSELRRNGAKGEV</sequence>
<dbReference type="InterPro" id="IPR056884">
    <property type="entry name" value="NPHP3-like_N"/>
</dbReference>
<feature type="repeat" description="ANK" evidence="3">
    <location>
        <begin position="761"/>
        <end position="786"/>
    </location>
</feature>
<proteinExistence type="predicted"/>
<keyword evidence="8" id="KW-1185">Reference proteome</keyword>
<dbReference type="Gene3D" id="1.25.40.20">
    <property type="entry name" value="Ankyrin repeat-containing domain"/>
    <property type="match status" value="3"/>
</dbReference>
<feature type="compositionally biased region" description="Polar residues" evidence="4">
    <location>
        <begin position="30"/>
        <end position="47"/>
    </location>
</feature>
<dbReference type="PANTHER" id="PTHR24198">
    <property type="entry name" value="ANKYRIN REPEAT AND PROTEIN KINASE DOMAIN-CONTAINING PROTEIN"/>
    <property type="match status" value="1"/>
</dbReference>
<feature type="repeat" description="ANK" evidence="3">
    <location>
        <begin position="660"/>
        <end position="692"/>
    </location>
</feature>
<evidence type="ECO:0000256" key="3">
    <source>
        <dbReference type="PROSITE-ProRule" id="PRU00023"/>
    </source>
</evidence>
<dbReference type="Gene3D" id="3.40.50.300">
    <property type="entry name" value="P-loop containing nucleotide triphosphate hydrolases"/>
    <property type="match status" value="1"/>
</dbReference>
<feature type="repeat" description="ANK" evidence="3">
    <location>
        <begin position="968"/>
        <end position="1000"/>
    </location>
</feature>
<comment type="caution">
    <text evidence="7">The sequence shown here is derived from an EMBL/GenBank/DDBJ whole genome shotgun (WGS) entry which is preliminary data.</text>
</comment>
<dbReference type="SUPFAM" id="SSF48403">
    <property type="entry name" value="Ankyrin repeat"/>
    <property type="match status" value="1"/>
</dbReference>
<feature type="compositionally biased region" description="Polar residues" evidence="4">
    <location>
        <begin position="1"/>
        <end position="20"/>
    </location>
</feature>
<dbReference type="InterPro" id="IPR002110">
    <property type="entry name" value="Ankyrin_rpt"/>
</dbReference>
<feature type="repeat" description="ANK" evidence="3">
    <location>
        <begin position="728"/>
        <end position="760"/>
    </location>
</feature>
<dbReference type="SMART" id="SM00248">
    <property type="entry name" value="ANK"/>
    <property type="match status" value="12"/>
</dbReference>
<accession>A0AAD4CY44</accession>
<keyword evidence="1" id="KW-0677">Repeat</keyword>
<dbReference type="Pfam" id="PF24883">
    <property type="entry name" value="NPHP3_N"/>
    <property type="match status" value="1"/>
</dbReference>
<keyword evidence="2 3" id="KW-0040">ANK repeat</keyword>
<feature type="repeat" description="ANK" evidence="3">
    <location>
        <begin position="901"/>
        <end position="933"/>
    </location>
</feature>
<evidence type="ECO:0000256" key="1">
    <source>
        <dbReference type="ARBA" id="ARBA00022737"/>
    </source>
</evidence>
<organism evidence="7 8">
    <name type="scientific">Aspergillus nanangensis</name>
    <dbReference type="NCBI Taxonomy" id="2582783"/>
    <lineage>
        <taxon>Eukaryota</taxon>
        <taxon>Fungi</taxon>
        <taxon>Dikarya</taxon>
        <taxon>Ascomycota</taxon>
        <taxon>Pezizomycotina</taxon>
        <taxon>Eurotiomycetes</taxon>
        <taxon>Eurotiomycetidae</taxon>
        <taxon>Eurotiales</taxon>
        <taxon>Aspergillaceae</taxon>
        <taxon>Aspergillus</taxon>
        <taxon>Aspergillus subgen. Circumdati</taxon>
    </lineage>
</organism>
<evidence type="ECO:0000256" key="2">
    <source>
        <dbReference type="ARBA" id="ARBA00023043"/>
    </source>
</evidence>
<dbReference type="Pfam" id="PF22939">
    <property type="entry name" value="WHD_GPIID"/>
    <property type="match status" value="1"/>
</dbReference>
<feature type="domain" description="GPI inositol-deacylase winged helix" evidence="5">
    <location>
        <begin position="458"/>
        <end position="534"/>
    </location>
</feature>
<feature type="repeat" description="ANK" evidence="3">
    <location>
        <begin position="934"/>
        <end position="966"/>
    </location>
</feature>
<evidence type="ECO:0000313" key="7">
    <source>
        <dbReference type="EMBL" id="KAF9894874.1"/>
    </source>
</evidence>
<feature type="region of interest" description="Disordered" evidence="4">
    <location>
        <begin position="1"/>
        <end position="52"/>
    </location>
</feature>
<name>A0AAD4CY44_ASPNN</name>
<evidence type="ECO:0000256" key="4">
    <source>
        <dbReference type="SAM" id="MobiDB-lite"/>
    </source>
</evidence>
<dbReference type="PROSITE" id="PS50088">
    <property type="entry name" value="ANK_REPEAT"/>
    <property type="match status" value="8"/>
</dbReference>
<dbReference type="InterPro" id="IPR054471">
    <property type="entry name" value="GPIID_WHD"/>
</dbReference>